<accession>A0A9J5VYC5</accession>
<dbReference type="OrthoDB" id="1917524at2759"/>
<keyword evidence="2" id="KW-1185">Reference proteome</keyword>
<evidence type="ECO:0000313" key="1">
    <source>
        <dbReference type="EMBL" id="KAG5568172.1"/>
    </source>
</evidence>
<feature type="non-terminal residue" evidence="1">
    <location>
        <position position="1"/>
    </location>
</feature>
<name>A0A9J5VYC5_SOLCO</name>
<dbReference type="AlphaFoldDB" id="A0A9J5VYC5"/>
<comment type="caution">
    <text evidence="1">The sequence shown here is derived from an EMBL/GenBank/DDBJ whole genome shotgun (WGS) entry which is preliminary data.</text>
</comment>
<proteinExistence type="predicted"/>
<sequence>VNSFPSLEFINRCEKLQKLCLKGRIKKLPLFLNSITMMVLRDSVLTEDPMPNLGMLPNLRNLELFSAYEGE</sequence>
<gene>
    <name evidence="1" type="ORF">H5410_064809</name>
</gene>
<organism evidence="1 2">
    <name type="scientific">Solanum commersonii</name>
    <name type="common">Commerson's wild potato</name>
    <name type="synonym">Commerson's nightshade</name>
    <dbReference type="NCBI Taxonomy" id="4109"/>
    <lineage>
        <taxon>Eukaryota</taxon>
        <taxon>Viridiplantae</taxon>
        <taxon>Streptophyta</taxon>
        <taxon>Embryophyta</taxon>
        <taxon>Tracheophyta</taxon>
        <taxon>Spermatophyta</taxon>
        <taxon>Magnoliopsida</taxon>
        <taxon>eudicotyledons</taxon>
        <taxon>Gunneridae</taxon>
        <taxon>Pentapetalae</taxon>
        <taxon>asterids</taxon>
        <taxon>lamiids</taxon>
        <taxon>Solanales</taxon>
        <taxon>Solanaceae</taxon>
        <taxon>Solanoideae</taxon>
        <taxon>Solaneae</taxon>
        <taxon>Solanum</taxon>
    </lineage>
</organism>
<evidence type="ECO:0000313" key="2">
    <source>
        <dbReference type="Proteomes" id="UP000824120"/>
    </source>
</evidence>
<dbReference type="Proteomes" id="UP000824120">
    <property type="component" value="Unassembled WGS sequence"/>
</dbReference>
<dbReference type="EMBL" id="JACXVP010000207">
    <property type="protein sequence ID" value="KAG5568172.1"/>
    <property type="molecule type" value="Genomic_DNA"/>
</dbReference>
<evidence type="ECO:0008006" key="3">
    <source>
        <dbReference type="Google" id="ProtNLM"/>
    </source>
</evidence>
<reference evidence="1" key="1">
    <citation type="submission" date="2020-09" db="EMBL/GenBank/DDBJ databases">
        <title>De no assembly of potato wild relative species, Solanum commersonii.</title>
        <authorList>
            <person name="Cho K."/>
        </authorList>
    </citation>
    <scope>NUCLEOTIDE SEQUENCE</scope>
    <source>
        <strain evidence="1">LZ3.2</strain>
        <tissue evidence="1">Leaf</tissue>
    </source>
</reference>
<protein>
    <recommendedName>
        <fullName evidence="3">Disease resistance protein</fullName>
    </recommendedName>
</protein>